<name>A0A9N9HKG1_FUNMO</name>
<reference evidence="1" key="1">
    <citation type="submission" date="2021-06" db="EMBL/GenBank/DDBJ databases">
        <authorList>
            <person name="Kallberg Y."/>
            <person name="Tangrot J."/>
            <person name="Rosling A."/>
        </authorList>
    </citation>
    <scope>NUCLEOTIDE SEQUENCE</scope>
    <source>
        <strain evidence="1">87-6 pot B 2015</strain>
    </source>
</reference>
<sequence length="68" mass="8449">MDNSQEELYGLYFHCKQPKRSKEIDEFIQFTQRNVTLYASYLEWIPYNRFEIVSDQDTWWNERSYVAK</sequence>
<dbReference type="EMBL" id="CAJVPP010007047">
    <property type="protein sequence ID" value="CAG8684000.1"/>
    <property type="molecule type" value="Genomic_DNA"/>
</dbReference>
<organism evidence="1 2">
    <name type="scientific">Funneliformis mosseae</name>
    <name type="common">Endomycorrhizal fungus</name>
    <name type="synonym">Glomus mosseae</name>
    <dbReference type="NCBI Taxonomy" id="27381"/>
    <lineage>
        <taxon>Eukaryota</taxon>
        <taxon>Fungi</taxon>
        <taxon>Fungi incertae sedis</taxon>
        <taxon>Mucoromycota</taxon>
        <taxon>Glomeromycotina</taxon>
        <taxon>Glomeromycetes</taxon>
        <taxon>Glomerales</taxon>
        <taxon>Glomeraceae</taxon>
        <taxon>Funneliformis</taxon>
    </lineage>
</organism>
<dbReference type="AlphaFoldDB" id="A0A9N9HKG1"/>
<gene>
    <name evidence="1" type="ORF">FMOSSE_LOCUS13040</name>
</gene>
<dbReference type="Proteomes" id="UP000789375">
    <property type="component" value="Unassembled WGS sequence"/>
</dbReference>
<evidence type="ECO:0000313" key="2">
    <source>
        <dbReference type="Proteomes" id="UP000789375"/>
    </source>
</evidence>
<proteinExistence type="predicted"/>
<accession>A0A9N9HKG1</accession>
<evidence type="ECO:0000313" key="1">
    <source>
        <dbReference type="EMBL" id="CAG8684000.1"/>
    </source>
</evidence>
<protein>
    <submittedName>
        <fullName evidence="1">13795_t:CDS:1</fullName>
    </submittedName>
</protein>
<keyword evidence="2" id="KW-1185">Reference proteome</keyword>
<comment type="caution">
    <text evidence="1">The sequence shown here is derived from an EMBL/GenBank/DDBJ whole genome shotgun (WGS) entry which is preliminary data.</text>
</comment>